<protein>
    <submittedName>
        <fullName evidence="5">Ankyrin repeat-containing domain protein</fullName>
    </submittedName>
</protein>
<dbReference type="GO" id="GO:0000976">
    <property type="term" value="F:transcription cis-regulatory region binding"/>
    <property type="evidence" value="ECO:0007669"/>
    <property type="project" value="TreeGrafter"/>
</dbReference>
<dbReference type="InterPro" id="IPR002110">
    <property type="entry name" value="Ankyrin_rpt"/>
</dbReference>
<accession>A0AAJ0FGY7</accession>
<comment type="caution">
    <text evidence="5">The sequence shown here is derived from an EMBL/GenBank/DDBJ whole genome shotgun (WGS) entry which is preliminary data.</text>
</comment>
<dbReference type="Proteomes" id="UP001244011">
    <property type="component" value="Unassembled WGS sequence"/>
</dbReference>
<dbReference type="GeneID" id="85313051"/>
<dbReference type="Pfam" id="PF12796">
    <property type="entry name" value="Ank_2"/>
    <property type="match status" value="1"/>
</dbReference>
<dbReference type="InterPro" id="IPR001810">
    <property type="entry name" value="F-box_dom"/>
</dbReference>
<organism evidence="5 6">
    <name type="scientific">Phialemonium atrogriseum</name>
    <dbReference type="NCBI Taxonomy" id="1093897"/>
    <lineage>
        <taxon>Eukaryota</taxon>
        <taxon>Fungi</taxon>
        <taxon>Dikarya</taxon>
        <taxon>Ascomycota</taxon>
        <taxon>Pezizomycotina</taxon>
        <taxon>Sordariomycetes</taxon>
        <taxon>Sordariomycetidae</taxon>
        <taxon>Cephalothecales</taxon>
        <taxon>Cephalothecaceae</taxon>
        <taxon>Phialemonium</taxon>
    </lineage>
</organism>
<dbReference type="InterPro" id="IPR036770">
    <property type="entry name" value="Ankyrin_rpt-contain_sf"/>
</dbReference>
<dbReference type="SUPFAM" id="SSF48403">
    <property type="entry name" value="Ankyrin repeat"/>
    <property type="match status" value="1"/>
</dbReference>
<keyword evidence="1" id="KW-0677">Repeat</keyword>
<dbReference type="EMBL" id="MU839006">
    <property type="protein sequence ID" value="KAK1768071.1"/>
    <property type="molecule type" value="Genomic_DNA"/>
</dbReference>
<dbReference type="GO" id="GO:0005634">
    <property type="term" value="C:nucleus"/>
    <property type="evidence" value="ECO:0007669"/>
    <property type="project" value="TreeGrafter"/>
</dbReference>
<feature type="repeat" description="ANK" evidence="3">
    <location>
        <begin position="118"/>
        <end position="143"/>
    </location>
</feature>
<dbReference type="RefSeq" id="XP_060284284.1">
    <property type="nucleotide sequence ID" value="XM_060429864.1"/>
</dbReference>
<dbReference type="AlphaFoldDB" id="A0AAJ0FGY7"/>
<gene>
    <name evidence="5" type="ORF">QBC33DRAFT_558236</name>
</gene>
<evidence type="ECO:0000313" key="5">
    <source>
        <dbReference type="EMBL" id="KAK1768071.1"/>
    </source>
</evidence>
<dbReference type="InterPro" id="IPR050663">
    <property type="entry name" value="Ankyrin-SOCS_Box"/>
</dbReference>
<dbReference type="SMART" id="SM00248">
    <property type="entry name" value="ANK"/>
    <property type="match status" value="4"/>
</dbReference>
<dbReference type="PANTHER" id="PTHR24193:SF121">
    <property type="entry name" value="ADA2A-CONTAINING COMPLEX COMPONENT 3, ISOFORM D"/>
    <property type="match status" value="1"/>
</dbReference>
<dbReference type="PROSITE" id="PS50088">
    <property type="entry name" value="ANK_REPEAT"/>
    <property type="match status" value="1"/>
</dbReference>
<dbReference type="GO" id="GO:0045944">
    <property type="term" value="P:positive regulation of transcription by RNA polymerase II"/>
    <property type="evidence" value="ECO:0007669"/>
    <property type="project" value="TreeGrafter"/>
</dbReference>
<dbReference type="Gene3D" id="1.25.40.20">
    <property type="entry name" value="Ankyrin repeat-containing domain"/>
    <property type="match status" value="2"/>
</dbReference>
<reference evidence="5" key="1">
    <citation type="submission" date="2023-06" db="EMBL/GenBank/DDBJ databases">
        <title>Genome-scale phylogeny and comparative genomics of the fungal order Sordariales.</title>
        <authorList>
            <consortium name="Lawrence Berkeley National Laboratory"/>
            <person name="Hensen N."/>
            <person name="Bonometti L."/>
            <person name="Westerberg I."/>
            <person name="Brannstrom I.O."/>
            <person name="Guillou S."/>
            <person name="Cros-Aarteil S."/>
            <person name="Calhoun S."/>
            <person name="Haridas S."/>
            <person name="Kuo A."/>
            <person name="Mondo S."/>
            <person name="Pangilinan J."/>
            <person name="Riley R."/>
            <person name="Labutti K."/>
            <person name="Andreopoulos B."/>
            <person name="Lipzen A."/>
            <person name="Chen C."/>
            <person name="Yanf M."/>
            <person name="Daum C."/>
            <person name="Ng V."/>
            <person name="Clum A."/>
            <person name="Steindorff A."/>
            <person name="Ohm R."/>
            <person name="Martin F."/>
            <person name="Silar P."/>
            <person name="Natvig D."/>
            <person name="Lalanne C."/>
            <person name="Gautier V."/>
            <person name="Ament-Velasquez S.L."/>
            <person name="Kruys A."/>
            <person name="Hutchinson M.I."/>
            <person name="Powell A.J."/>
            <person name="Barry K."/>
            <person name="Miller A.N."/>
            <person name="Grigoriev I.V."/>
            <person name="Debuchy R."/>
            <person name="Gladieux P."/>
            <person name="Thoren M.H."/>
            <person name="Johannesson H."/>
        </authorList>
    </citation>
    <scope>NUCLEOTIDE SEQUENCE</scope>
    <source>
        <strain evidence="5">8032-3</strain>
    </source>
</reference>
<feature type="domain" description="F-box" evidence="4">
    <location>
        <begin position="6"/>
        <end position="44"/>
    </location>
</feature>
<dbReference type="PANTHER" id="PTHR24193">
    <property type="entry name" value="ANKYRIN REPEAT PROTEIN"/>
    <property type="match status" value="1"/>
</dbReference>
<sequence>MISPFDLPIELFLEVISYLGPPEILALMRTCQAGYIICTDELYKAGAKRRMGVLRWAVERGQTATMKLAMRNGHDINDFMNHDTSNIDFTVFSPGLFHFIPQSSPWGNFATLWQNVTAPRTPLHAAVSFGDPQAIRYLLNHGAGRWPSREDKPVLPLHSAIARDRLSAAELLIGRGADATRCNHSDGATLICAAYFCSEPMVSLLLDKGAEIDARNERG</sequence>
<dbReference type="Pfam" id="PF00023">
    <property type="entry name" value="Ank"/>
    <property type="match status" value="1"/>
</dbReference>
<dbReference type="PROSITE" id="PS50297">
    <property type="entry name" value="ANK_REP_REGION"/>
    <property type="match status" value="1"/>
</dbReference>
<dbReference type="Pfam" id="PF12937">
    <property type="entry name" value="F-box-like"/>
    <property type="match status" value="1"/>
</dbReference>
<name>A0AAJ0FGY7_9PEZI</name>
<evidence type="ECO:0000256" key="2">
    <source>
        <dbReference type="ARBA" id="ARBA00023043"/>
    </source>
</evidence>
<proteinExistence type="predicted"/>
<dbReference type="CDD" id="cd09917">
    <property type="entry name" value="F-box_SF"/>
    <property type="match status" value="1"/>
</dbReference>
<evidence type="ECO:0000256" key="1">
    <source>
        <dbReference type="ARBA" id="ARBA00022737"/>
    </source>
</evidence>
<evidence type="ECO:0000313" key="6">
    <source>
        <dbReference type="Proteomes" id="UP001244011"/>
    </source>
</evidence>
<keyword evidence="6" id="KW-1185">Reference proteome</keyword>
<keyword evidence="2 3" id="KW-0040">ANK repeat</keyword>
<evidence type="ECO:0000259" key="4">
    <source>
        <dbReference type="Pfam" id="PF12937"/>
    </source>
</evidence>
<evidence type="ECO:0000256" key="3">
    <source>
        <dbReference type="PROSITE-ProRule" id="PRU00023"/>
    </source>
</evidence>